<sequence>MLERKKTLVFQFLMKLRHNFEPIKANILNRETLPDINVIFGELICEEMCINTLASMDHHTQLMRLCIHQKIQKEFTPPFALNPKALQKMIKNLVATALPGSIFNALTVA</sequence>
<reference evidence="1 2" key="1">
    <citation type="submission" date="2023-10" db="EMBL/GenBank/DDBJ databases">
        <title>Genome-Wide Identification Analysis in wild type Solanum Pinnatisectum Reveals Some Genes Defensing Phytophthora Infestans.</title>
        <authorList>
            <person name="Sun C."/>
        </authorList>
    </citation>
    <scope>NUCLEOTIDE SEQUENCE [LARGE SCALE GENOMIC DNA]</scope>
    <source>
        <strain evidence="1">LQN</strain>
        <tissue evidence="1">Leaf</tissue>
    </source>
</reference>
<dbReference type="AlphaFoldDB" id="A0AAV9KRV2"/>
<protein>
    <submittedName>
        <fullName evidence="1">Uncharacterized protein</fullName>
    </submittedName>
</protein>
<keyword evidence="2" id="KW-1185">Reference proteome</keyword>
<dbReference type="EMBL" id="JAWPEI010000009">
    <property type="protein sequence ID" value="KAK4716137.1"/>
    <property type="molecule type" value="Genomic_DNA"/>
</dbReference>
<name>A0AAV9KRV2_9SOLN</name>
<comment type="caution">
    <text evidence="1">The sequence shown here is derived from an EMBL/GenBank/DDBJ whole genome shotgun (WGS) entry which is preliminary data.</text>
</comment>
<gene>
    <name evidence="1" type="ORF">R3W88_014475</name>
</gene>
<proteinExistence type="predicted"/>
<accession>A0AAV9KRV2</accession>
<evidence type="ECO:0000313" key="1">
    <source>
        <dbReference type="EMBL" id="KAK4716137.1"/>
    </source>
</evidence>
<organism evidence="1 2">
    <name type="scientific">Solanum pinnatisectum</name>
    <name type="common">tansyleaf nightshade</name>
    <dbReference type="NCBI Taxonomy" id="50273"/>
    <lineage>
        <taxon>Eukaryota</taxon>
        <taxon>Viridiplantae</taxon>
        <taxon>Streptophyta</taxon>
        <taxon>Embryophyta</taxon>
        <taxon>Tracheophyta</taxon>
        <taxon>Spermatophyta</taxon>
        <taxon>Magnoliopsida</taxon>
        <taxon>eudicotyledons</taxon>
        <taxon>Gunneridae</taxon>
        <taxon>Pentapetalae</taxon>
        <taxon>asterids</taxon>
        <taxon>lamiids</taxon>
        <taxon>Solanales</taxon>
        <taxon>Solanaceae</taxon>
        <taxon>Solanoideae</taxon>
        <taxon>Solaneae</taxon>
        <taxon>Solanum</taxon>
    </lineage>
</organism>
<dbReference type="Proteomes" id="UP001311915">
    <property type="component" value="Unassembled WGS sequence"/>
</dbReference>
<evidence type="ECO:0000313" key="2">
    <source>
        <dbReference type="Proteomes" id="UP001311915"/>
    </source>
</evidence>